<evidence type="ECO:0000256" key="5">
    <source>
        <dbReference type="ARBA" id="ARBA00022884"/>
    </source>
</evidence>
<protein>
    <recommendedName>
        <fullName evidence="10">tRNA (guanosine(18)-2'-O)-methyltransferase TARBP1</fullName>
        <ecNumber evidence="9">2.1.1.34</ecNumber>
    </recommendedName>
    <alternativeName>
        <fullName evidence="11">TAR RNA-binding protein 1</fullName>
    </alternativeName>
</protein>
<evidence type="ECO:0000256" key="6">
    <source>
        <dbReference type="ARBA" id="ARBA00022990"/>
    </source>
</evidence>
<comment type="similarity">
    <text evidence="1">Belongs to the class IV-like SAM-binding methyltransferase superfamily. RNA methyltransferase TrmH family.</text>
</comment>
<accession>A0AAV1IUB2</accession>
<dbReference type="GO" id="GO:0141100">
    <property type="term" value="F:tRNA (guanine(18)-2'-O)-methyltransferase activity"/>
    <property type="evidence" value="ECO:0007669"/>
    <property type="project" value="UniProtKB-EC"/>
</dbReference>
<keyword evidence="3" id="KW-0808">Transferase</keyword>
<proteinExistence type="inferred from homology"/>
<evidence type="ECO:0000256" key="4">
    <source>
        <dbReference type="ARBA" id="ARBA00022691"/>
    </source>
</evidence>
<dbReference type="Proteomes" id="UP001497472">
    <property type="component" value="Unassembled WGS sequence"/>
</dbReference>
<evidence type="ECO:0000256" key="11">
    <source>
        <dbReference type="ARBA" id="ARBA00093656"/>
    </source>
</evidence>
<evidence type="ECO:0000259" key="12">
    <source>
        <dbReference type="Pfam" id="PF00588"/>
    </source>
</evidence>
<dbReference type="SUPFAM" id="SSF75217">
    <property type="entry name" value="alpha/beta knot"/>
    <property type="match status" value="1"/>
</dbReference>
<keyword evidence="6" id="KW-0007">Acetylation</keyword>
<reference evidence="13 14" key="1">
    <citation type="submission" date="2023-11" db="EMBL/GenBank/DDBJ databases">
        <authorList>
            <person name="Okamura Y."/>
        </authorList>
    </citation>
    <scope>NUCLEOTIDE SEQUENCE [LARGE SCALE GENOMIC DNA]</scope>
</reference>
<keyword evidence="4" id="KW-0949">S-adenosyl-L-methionine</keyword>
<evidence type="ECO:0000256" key="10">
    <source>
        <dbReference type="ARBA" id="ARBA00093636"/>
    </source>
</evidence>
<dbReference type="InterPro" id="IPR029026">
    <property type="entry name" value="tRNA_m1G_MTases_N"/>
</dbReference>
<comment type="function">
    <text evidence="8">S-adenosyl-L-methionine-dependent 2'-O-ribose methyltransferase that catalyzes the formation of 2'-O-methylguanosine at position 18 (Gm18) in a subset of tRNA. Selectively mediates Gm18 methylation of tRNAGln-TTG/CTG and tRNASer-TGA/GCT. Gm18 modification can enhance the stability of modified tRNAs.</text>
</comment>
<dbReference type="GO" id="GO:0003723">
    <property type="term" value="F:RNA binding"/>
    <property type="evidence" value="ECO:0007669"/>
    <property type="project" value="UniProtKB-KW"/>
</dbReference>
<dbReference type="Pfam" id="PF00588">
    <property type="entry name" value="SpoU_methylase"/>
    <property type="match status" value="1"/>
</dbReference>
<organism evidence="13 14">
    <name type="scientific">Leptosia nina</name>
    <dbReference type="NCBI Taxonomy" id="320188"/>
    <lineage>
        <taxon>Eukaryota</taxon>
        <taxon>Metazoa</taxon>
        <taxon>Ecdysozoa</taxon>
        <taxon>Arthropoda</taxon>
        <taxon>Hexapoda</taxon>
        <taxon>Insecta</taxon>
        <taxon>Pterygota</taxon>
        <taxon>Neoptera</taxon>
        <taxon>Endopterygota</taxon>
        <taxon>Lepidoptera</taxon>
        <taxon>Glossata</taxon>
        <taxon>Ditrysia</taxon>
        <taxon>Papilionoidea</taxon>
        <taxon>Pieridae</taxon>
        <taxon>Pierinae</taxon>
        <taxon>Leptosia</taxon>
    </lineage>
</organism>
<dbReference type="PANTHER" id="PTHR12029:SF11">
    <property type="entry name" value="METHYLTRANSFERASE TARBP1-RELATED"/>
    <property type="match status" value="1"/>
</dbReference>
<sequence>MKEDDLLLFLDLLDLDEELVNYRLQTIMSRKSFTIQHLTNASHLLNYKYLVNIKESDECENDLEFEFIGKLIENLDEKHIDTICNIVSVILCLNPSSILVKSEHLLQELLNIPFTKEYIDCEENHSKLLSHLKLCDSVVEAVIKVGEKLSLPFLSVPLQNIIFSANEGLKRHFLTKTVKKFFDGVTAYNILDRIWHSITQDADKLDSLKVLSVLSNYYLPLPDKEGIVLFQSSVISQREFWEICYFGLISNDPVIRKLAIYLLKRTIDCLMISNLDIDISTPIVTMKWVPSVRGDMKKSWDNYFILIDSLEEKQSNIVLPSLHLFTVVQLLGKCWLNCAYNIGLQHDNLEVKTTCIKHRLSLEISNDIEANILLDSLNDMNIFDNQTDCDIVKEKFTKNIIDEQSFMMVIRNITKTKWSPVPLYHLSDILAKRNHGRLPEVIFEYLYELIKVPCNNVVIRRAFYQNLFYIIGNSCESLSWKRILNLFNLITTNYLVDKKILDELSDIELGKKGDSYRHLFDVIKNLSVHDKRSVLEELTKSHLNIDFTIVYLMGHEDEVSSFIALLESMFNNIKSTDATMAFDVIQDAIFLSSLLNKVHGSKLASINILLNKRRHILLDYIDILLNTDINYNTLDNVILLLENLVHTYNLQSCPEKHNNLYRSSIALLRDGYNISKNIFCVYLLNIMCYQNTSEMEVDIQDLIKIFNNVNKLNSKEGNGKLRNLFNSKACEVIYSLLQRDDRDSSYCIFDYIENSLESGDCLRFILQIANIILPKILETDKFNITNFFQCVWNELEAKKTHREYSECMEGFIQLITKEAVLKVPKYNNEVIFYCSKIIEFSMVKIMPLFHLVDAMGRDNVLHYGHLVYVFSEILLVVAVPRKDNRITENLIVDISKESKFTNNKKSVYTTFHTEYRSLEILATIKDVKILEATASLITKKIDDQFKNKQRYHRNSTLHRMLHVALQHLLFIFLKHRNSYVEDVFEWCFSFLIRIPHQTSTKLYLEWYITLYFYFKGFLITDVLNLLTTNKVPILSQFMILYWLLKRRALRNSLEETEFKIVLDYFLENTMGPTYSVRLYAQYLVTRLHLLVEKSKTFNLIGYEQAINVVKKTLTEASKLKEKSYEKLLNDYFVHDFDIVNDLTPCSIYYSSHDERTNEHIDENVALQTFVGMQQLDDGDEDSLYQEWSQFNKNRKISLRKFITVLKEAKEVELTSGIIQKKYIPWKSMSDIDIVDMKKMENKTELIVVASLIDKLPNLGGMARTSEVFAVNTYVIDSLRHLQDKQFQGLSVSAERWVNVVEVRPGQPLKDYLSQKKTEGYAIVAAEQTSNSISLQGFKFPKKTLLLLGNEKEGIPCDLLPYMDVCVEVPQRGVLRSLNVHVTAAIFIWEYSRQHS</sequence>
<keyword evidence="14" id="KW-1185">Reference proteome</keyword>
<dbReference type="EC" id="2.1.1.34" evidence="9"/>
<dbReference type="InterPro" id="IPR029028">
    <property type="entry name" value="Alpha/beta_knot_MTases"/>
</dbReference>
<feature type="domain" description="tRNA/rRNA methyltransferase SpoU type" evidence="12">
    <location>
        <begin position="1245"/>
        <end position="1387"/>
    </location>
</feature>
<evidence type="ECO:0000313" key="14">
    <source>
        <dbReference type="Proteomes" id="UP001497472"/>
    </source>
</evidence>
<dbReference type="Gene3D" id="3.40.1280.10">
    <property type="match status" value="1"/>
</dbReference>
<name>A0AAV1IUB2_9NEOP</name>
<gene>
    <name evidence="13" type="ORF">LNINA_LOCUS793</name>
</gene>
<dbReference type="CDD" id="cd18091">
    <property type="entry name" value="SpoU-like_TRM3-like"/>
    <property type="match status" value="1"/>
</dbReference>
<evidence type="ECO:0000313" key="13">
    <source>
        <dbReference type="EMBL" id="CAK1540762.1"/>
    </source>
</evidence>
<keyword evidence="2" id="KW-0489">Methyltransferase</keyword>
<evidence type="ECO:0000256" key="2">
    <source>
        <dbReference type="ARBA" id="ARBA00022603"/>
    </source>
</evidence>
<keyword evidence="5" id="KW-0694">RNA-binding</keyword>
<evidence type="ECO:0000256" key="7">
    <source>
        <dbReference type="ARBA" id="ARBA00093266"/>
    </source>
</evidence>
<dbReference type="FunFam" id="3.40.1280.10:FF:000010">
    <property type="entry name" value="probable methyltransferase TARBP1"/>
    <property type="match status" value="1"/>
</dbReference>
<dbReference type="InterPro" id="IPR045330">
    <property type="entry name" value="TRM3/TARBP1"/>
</dbReference>
<dbReference type="GO" id="GO:0030488">
    <property type="term" value="P:tRNA methylation"/>
    <property type="evidence" value="ECO:0007669"/>
    <property type="project" value="InterPro"/>
</dbReference>
<evidence type="ECO:0000256" key="3">
    <source>
        <dbReference type="ARBA" id="ARBA00022679"/>
    </source>
</evidence>
<dbReference type="PANTHER" id="PTHR12029">
    <property type="entry name" value="RNA METHYLTRANSFERASE"/>
    <property type="match status" value="1"/>
</dbReference>
<evidence type="ECO:0000256" key="9">
    <source>
        <dbReference type="ARBA" id="ARBA00093594"/>
    </source>
</evidence>
<dbReference type="EMBL" id="CAVLEF010000001">
    <property type="protein sequence ID" value="CAK1540762.1"/>
    <property type="molecule type" value="Genomic_DNA"/>
</dbReference>
<dbReference type="InterPro" id="IPR001537">
    <property type="entry name" value="SpoU_MeTrfase"/>
</dbReference>
<evidence type="ECO:0000256" key="8">
    <source>
        <dbReference type="ARBA" id="ARBA00093361"/>
    </source>
</evidence>
<comment type="catalytic activity">
    <reaction evidence="7">
        <text>guanosine(18) in tRNA + S-adenosyl-L-methionine = 2'-O-methylguanosine(18) in tRNA + S-adenosyl-L-homocysteine + H(+)</text>
        <dbReference type="Rhea" id="RHEA:20077"/>
        <dbReference type="Rhea" id="RHEA-COMP:10190"/>
        <dbReference type="Rhea" id="RHEA-COMP:10192"/>
        <dbReference type="ChEBI" id="CHEBI:15378"/>
        <dbReference type="ChEBI" id="CHEBI:57856"/>
        <dbReference type="ChEBI" id="CHEBI:59789"/>
        <dbReference type="ChEBI" id="CHEBI:74269"/>
        <dbReference type="ChEBI" id="CHEBI:74445"/>
        <dbReference type="EC" id="2.1.1.34"/>
    </reaction>
    <physiologicalReaction direction="left-to-right" evidence="7">
        <dbReference type="Rhea" id="RHEA:20078"/>
    </physiologicalReaction>
</comment>
<dbReference type="InterPro" id="IPR044748">
    <property type="entry name" value="Trm3/TARBP1_C"/>
</dbReference>
<evidence type="ECO:0000256" key="1">
    <source>
        <dbReference type="ARBA" id="ARBA00007228"/>
    </source>
</evidence>
<comment type="caution">
    <text evidence="13">The sequence shown here is derived from an EMBL/GenBank/DDBJ whole genome shotgun (WGS) entry which is preliminary data.</text>
</comment>